<organism evidence="3 4">
    <name type="scientific">Paramecium pentaurelia</name>
    <dbReference type="NCBI Taxonomy" id="43138"/>
    <lineage>
        <taxon>Eukaryota</taxon>
        <taxon>Sar</taxon>
        <taxon>Alveolata</taxon>
        <taxon>Ciliophora</taxon>
        <taxon>Intramacronucleata</taxon>
        <taxon>Oligohymenophorea</taxon>
        <taxon>Peniculida</taxon>
        <taxon>Parameciidae</taxon>
        <taxon>Paramecium</taxon>
    </lineage>
</organism>
<protein>
    <recommendedName>
        <fullName evidence="2">H-type lectin domain-containing protein</fullName>
    </recommendedName>
</protein>
<accession>A0A8S1US22</accession>
<feature type="signal peptide" evidence="1">
    <location>
        <begin position="1"/>
        <end position="17"/>
    </location>
</feature>
<sequence length="490" mass="55749">MKLIALSLLYQLTFNLGTPQFETGLKIIMMYGSGHILETQSTIPRQIIVDVQFSNVFESIPCVFIQTSHIDWIAGEQNGFIEKVSFITTTGFKMQAMALTPQALYSLQFYWFSISDSRLQVITYDTWDVKNLKIGSGERTVSFTIEHNLKDATQGIISLLGVKHIHSNPIVELKVDLITSQTITVSARTYQLSQIEFVSFNVLLGTAQSLWASSMQSLINAPNHPFVSRESGPIELIMSIDLPQGLENYQLIPIATLRGYNLDSSINFRLTFKNVQLTTNLEFTLRTWVNSIVYEVYYQGAVYLYNSNFKIFDLNCAELFSECNFQGNSIVICEKISDLLVKGWSNPIRSITVPAQRKLLLYYKANYEGDKREQTENQQCIEPEIILSAKFLPQAFIIKILFFNIIDTNNCQYVKFFSECNYQGTIFQISQGEQLSLSNKIPFEIKSINICPNVIVTLKAPNYFGGAIKQFTSSQSCINSYKFPKYVELK</sequence>
<dbReference type="OrthoDB" id="306785at2759"/>
<dbReference type="InterPro" id="IPR019019">
    <property type="entry name" value="H-type_lectin_domain"/>
</dbReference>
<dbReference type="AlphaFoldDB" id="A0A8S1US22"/>
<dbReference type="Proteomes" id="UP000689195">
    <property type="component" value="Unassembled WGS sequence"/>
</dbReference>
<dbReference type="Pfam" id="PF09458">
    <property type="entry name" value="H_lectin"/>
    <property type="match status" value="1"/>
</dbReference>
<evidence type="ECO:0000313" key="4">
    <source>
        <dbReference type="Proteomes" id="UP000689195"/>
    </source>
</evidence>
<feature type="domain" description="H-type lectin" evidence="2">
    <location>
        <begin position="49"/>
        <end position="113"/>
    </location>
</feature>
<reference evidence="3" key="1">
    <citation type="submission" date="2021-01" db="EMBL/GenBank/DDBJ databases">
        <authorList>
            <consortium name="Genoscope - CEA"/>
            <person name="William W."/>
        </authorList>
    </citation>
    <scope>NUCLEOTIDE SEQUENCE</scope>
</reference>
<proteinExistence type="predicted"/>
<feature type="chain" id="PRO_5035931749" description="H-type lectin domain-containing protein" evidence="1">
    <location>
        <begin position="18"/>
        <end position="490"/>
    </location>
</feature>
<name>A0A8S1US22_9CILI</name>
<keyword evidence="1" id="KW-0732">Signal</keyword>
<evidence type="ECO:0000256" key="1">
    <source>
        <dbReference type="SAM" id="SignalP"/>
    </source>
</evidence>
<dbReference type="GO" id="GO:0030246">
    <property type="term" value="F:carbohydrate binding"/>
    <property type="evidence" value="ECO:0007669"/>
    <property type="project" value="InterPro"/>
</dbReference>
<evidence type="ECO:0000313" key="3">
    <source>
        <dbReference type="EMBL" id="CAD8167254.1"/>
    </source>
</evidence>
<keyword evidence="4" id="KW-1185">Reference proteome</keyword>
<evidence type="ECO:0000259" key="2">
    <source>
        <dbReference type="Pfam" id="PF09458"/>
    </source>
</evidence>
<gene>
    <name evidence="3" type="ORF">PPENT_87.1.T0470010</name>
</gene>
<dbReference type="GO" id="GO:0007155">
    <property type="term" value="P:cell adhesion"/>
    <property type="evidence" value="ECO:0007669"/>
    <property type="project" value="InterPro"/>
</dbReference>
<comment type="caution">
    <text evidence="3">The sequence shown here is derived from an EMBL/GenBank/DDBJ whole genome shotgun (WGS) entry which is preliminary data.</text>
</comment>
<dbReference type="EMBL" id="CAJJDO010000047">
    <property type="protein sequence ID" value="CAD8167254.1"/>
    <property type="molecule type" value="Genomic_DNA"/>
</dbReference>